<dbReference type="AlphaFoldDB" id="G6ECF1"/>
<proteinExistence type="predicted"/>
<evidence type="ECO:0000313" key="1">
    <source>
        <dbReference type="EMBL" id="EHJ61085.1"/>
    </source>
</evidence>
<accession>G6ECF1</accession>
<dbReference type="PATRIC" id="fig|1088721.3.peg.2001"/>
<dbReference type="EMBL" id="AGFM01000028">
    <property type="protein sequence ID" value="EHJ61085.1"/>
    <property type="molecule type" value="Genomic_DNA"/>
</dbReference>
<protein>
    <submittedName>
        <fullName evidence="1">Uncharacterized protein</fullName>
    </submittedName>
</protein>
<evidence type="ECO:0000313" key="2">
    <source>
        <dbReference type="Proteomes" id="UP000004030"/>
    </source>
</evidence>
<sequence>MRRTVATGRPAALCSESVWPVSAWVFGQAGACGGRVGESCMRVLARSAIA</sequence>
<name>G6ECF1_9SPHN</name>
<organism evidence="1 2">
    <name type="scientific">Novosphingobium pentaromativorans US6-1</name>
    <dbReference type="NCBI Taxonomy" id="1088721"/>
    <lineage>
        <taxon>Bacteria</taxon>
        <taxon>Pseudomonadati</taxon>
        <taxon>Pseudomonadota</taxon>
        <taxon>Alphaproteobacteria</taxon>
        <taxon>Sphingomonadales</taxon>
        <taxon>Sphingomonadaceae</taxon>
        <taxon>Novosphingobium</taxon>
    </lineage>
</organism>
<reference evidence="1 2" key="1">
    <citation type="journal article" date="2012" name="J. Bacteriol.">
        <title>Genome sequence of benzo(a)pyrene-degrading bacterium Novosphingobium pentaromativorans US6-1.</title>
        <authorList>
            <person name="Luo Y.R."/>
            <person name="Kang S.G."/>
            <person name="Kim S.J."/>
            <person name="Kim M.R."/>
            <person name="Li N."/>
            <person name="Lee J.H."/>
            <person name="Kwon K.K."/>
        </authorList>
    </citation>
    <scope>NUCLEOTIDE SEQUENCE [LARGE SCALE GENOMIC DNA]</scope>
    <source>
        <strain evidence="1 2">US6-1</strain>
    </source>
</reference>
<comment type="caution">
    <text evidence="1">The sequence shown here is derived from an EMBL/GenBank/DDBJ whole genome shotgun (WGS) entry which is preliminary data.</text>
</comment>
<dbReference type="Proteomes" id="UP000004030">
    <property type="component" value="Unassembled WGS sequence"/>
</dbReference>
<gene>
    <name evidence="1" type="ORF">NSU_2021</name>
</gene>
<keyword evidence="2" id="KW-1185">Reference proteome</keyword>